<evidence type="ECO:0000256" key="1">
    <source>
        <dbReference type="SAM" id="Coils"/>
    </source>
</evidence>
<evidence type="ECO:0000313" key="2">
    <source>
        <dbReference type="EMBL" id="EEI23496.1"/>
    </source>
</evidence>
<dbReference type="EMBL" id="ACGP01000189">
    <property type="protein sequence ID" value="EEI23496.1"/>
    <property type="molecule type" value="Genomic_DNA"/>
</dbReference>
<dbReference type="Proteomes" id="UP000003752">
    <property type="component" value="Unassembled WGS sequence"/>
</dbReference>
<organism evidence="2 3">
    <name type="scientific">Lentilactobacillus hilgardii (strain ATCC 8290 / DSM 20176 / CCUG 30140 / JCM 1155 / KCTC 3500 / NBRC 15886 / NCIMB 8040 / NRRL B-1843 / 9)</name>
    <dbReference type="NCBI Taxonomy" id="1423757"/>
    <lineage>
        <taxon>Bacteria</taxon>
        <taxon>Bacillati</taxon>
        <taxon>Bacillota</taxon>
        <taxon>Bacilli</taxon>
        <taxon>Lactobacillales</taxon>
        <taxon>Lactobacillaceae</taxon>
        <taxon>Lentilactobacillus</taxon>
    </lineage>
</organism>
<gene>
    <name evidence="2" type="ORF">HMPREF0519_2409</name>
</gene>
<keyword evidence="3" id="KW-1185">Reference proteome</keyword>
<feature type="coiled-coil region" evidence="1">
    <location>
        <begin position="51"/>
        <end position="85"/>
    </location>
</feature>
<protein>
    <recommendedName>
        <fullName evidence="4">YtxH domain-containing protein</fullName>
    </recommendedName>
</protein>
<proteinExistence type="predicted"/>
<evidence type="ECO:0000313" key="3">
    <source>
        <dbReference type="Proteomes" id="UP000003752"/>
    </source>
</evidence>
<sequence>MKTGLKMAGAAAFLFGVYLYTNKETPEAFAKRVRKSFRVKKQAYSDWKVAYEDFKQALNKFKDQIPELEKVLIALQRDIDEAQFQIQPRIDEINKYSSKINKP</sequence>
<accession>C0XME8</accession>
<dbReference type="HOGENOM" id="CLU_2287875_0_0_9"/>
<reference evidence="2 3" key="1">
    <citation type="submission" date="2009-01" db="EMBL/GenBank/DDBJ databases">
        <authorList>
            <person name="Qin X."/>
            <person name="Bachman B."/>
            <person name="Battles P."/>
            <person name="Bell A."/>
            <person name="Bess C."/>
            <person name="Bickham C."/>
            <person name="Chaboub L."/>
            <person name="Chen D."/>
            <person name="Coyle M."/>
            <person name="Deiros D.R."/>
            <person name="Dinh H."/>
            <person name="Forbes L."/>
            <person name="Fowler G."/>
            <person name="Francisco L."/>
            <person name="Fu Q."/>
            <person name="Gubbala S."/>
            <person name="Hale W."/>
            <person name="Han Y."/>
            <person name="Hemphill L."/>
            <person name="Highlander S.K."/>
            <person name="Hirani K."/>
            <person name="Hogues M."/>
            <person name="Jackson L."/>
            <person name="Jakkamsetti A."/>
            <person name="Javaid M."/>
            <person name="Jiang H."/>
            <person name="Korchina V."/>
            <person name="Kovar C."/>
            <person name="Lara F."/>
            <person name="Lee S."/>
            <person name="Mata R."/>
            <person name="Mathew T."/>
            <person name="Moen C."/>
            <person name="Morales K."/>
            <person name="Munidasa M."/>
            <person name="Nazareth L."/>
            <person name="Ngo R."/>
            <person name="Nguyen L."/>
            <person name="Okwuonu G."/>
            <person name="Ongeri F."/>
            <person name="Patil S."/>
            <person name="Petrosino J."/>
            <person name="Pham C."/>
            <person name="Pham P."/>
            <person name="Pu L.-L."/>
            <person name="Puazo M."/>
            <person name="Raj R."/>
            <person name="Reid J."/>
            <person name="Rouhana J."/>
            <person name="Saada N."/>
            <person name="Shang Y."/>
            <person name="Simmons D."/>
            <person name="Thornton R."/>
            <person name="Warren J."/>
            <person name="Weissenberger G."/>
            <person name="Zhang J."/>
            <person name="Zhang L."/>
            <person name="Zhou C."/>
            <person name="Zhu D."/>
            <person name="Muzny D."/>
            <person name="Worley K."/>
            <person name="Gibbs R."/>
        </authorList>
    </citation>
    <scope>NUCLEOTIDE SEQUENCE [LARGE SCALE GENOMIC DNA]</scope>
    <source>
        <strain evidence="3">ATCC 8290 / DSM 20176 / CCUG 30140 / JCM 1155 / KCTC 3500 / NBRC 15886 / NCIMB 8040 / NRRL B-1843 / 9</strain>
    </source>
</reference>
<dbReference type="AlphaFoldDB" id="C0XME8"/>
<comment type="caution">
    <text evidence="2">The sequence shown here is derived from an EMBL/GenBank/DDBJ whole genome shotgun (WGS) entry which is preliminary data.</text>
</comment>
<name>C0XME8_LENH9</name>
<keyword evidence="1" id="KW-0175">Coiled coil</keyword>
<dbReference type="RefSeq" id="WP_003560776.1">
    <property type="nucleotide sequence ID" value="NZ_AZDF01000004.1"/>
</dbReference>
<evidence type="ECO:0008006" key="4">
    <source>
        <dbReference type="Google" id="ProtNLM"/>
    </source>
</evidence>
<dbReference type="PATRIC" id="fig|1423757.3.peg.1752"/>